<dbReference type="NCBIfam" id="TIGR03527">
    <property type="entry name" value="selenium_YedF"/>
    <property type="match status" value="1"/>
</dbReference>
<dbReference type="InterPro" id="IPR036868">
    <property type="entry name" value="TusA-like_sf"/>
</dbReference>
<dbReference type="Proteomes" id="UP000257045">
    <property type="component" value="Unassembled WGS sequence"/>
</dbReference>
<name>A0A3D8J3N8_9HELI</name>
<dbReference type="SUPFAM" id="SSF75169">
    <property type="entry name" value="DsrEFH-like"/>
    <property type="match status" value="1"/>
</dbReference>
<evidence type="ECO:0000313" key="1">
    <source>
        <dbReference type="EMBL" id="RDU71846.1"/>
    </source>
</evidence>
<comment type="caution">
    <text evidence="1">The sequence shown here is derived from an EMBL/GenBank/DDBJ whole genome shotgun (WGS) entry which is preliminary data.</text>
</comment>
<dbReference type="AlphaFoldDB" id="A0A3D8J3N8"/>
<dbReference type="GO" id="GO:0016740">
    <property type="term" value="F:transferase activity"/>
    <property type="evidence" value="ECO:0007669"/>
    <property type="project" value="UniProtKB-KW"/>
</dbReference>
<reference evidence="1 2" key="1">
    <citation type="submission" date="2018-04" db="EMBL/GenBank/DDBJ databases">
        <title>Novel Campyloabacter and Helicobacter Species and Strains.</title>
        <authorList>
            <person name="Mannion A.J."/>
            <person name="Shen Z."/>
            <person name="Fox J.G."/>
        </authorList>
    </citation>
    <scope>NUCLEOTIDE SEQUENCE [LARGE SCALE GENOMIC DNA]</scope>
    <source>
        <strain evidence="1 2">MIT 04-9366</strain>
    </source>
</reference>
<keyword evidence="1" id="KW-0808">Transferase</keyword>
<proteinExistence type="predicted"/>
<sequence length="210" mass="23532">MFCKGEQVKEARIDITQSVCQDPLNKVKSVLEQLREQKISVSKIEILGDSELALESVENFLINSGYIFETSGNGEQFAILVKGKEEIKIEALEEKPIEFEDKILLFRDDRIGEGELGKKLADGFLSQLTLSHKLPKEIIFLNRGVLLCADSRRNANILKDLQNLEQKGVKLLLCRTCLEALRVKESVAVGKISNAQEIMDRLLSSSVISL</sequence>
<dbReference type="OrthoDB" id="9801500at2"/>
<dbReference type="InterPro" id="IPR027396">
    <property type="entry name" value="DsrEFH-like"/>
</dbReference>
<keyword evidence="2" id="KW-1185">Reference proteome</keyword>
<organism evidence="1 2">
    <name type="scientific">Helicobacter brantae</name>
    <dbReference type="NCBI Taxonomy" id="375927"/>
    <lineage>
        <taxon>Bacteria</taxon>
        <taxon>Pseudomonadati</taxon>
        <taxon>Campylobacterota</taxon>
        <taxon>Epsilonproteobacteria</taxon>
        <taxon>Campylobacterales</taxon>
        <taxon>Helicobacteraceae</taxon>
        <taxon>Helicobacter</taxon>
    </lineage>
</organism>
<gene>
    <name evidence="1" type="primary">yedF</name>
    <name evidence="1" type="ORF">CQA58_02040</name>
</gene>
<dbReference type="InterPro" id="IPR019870">
    <property type="entry name" value="Se_metab_YedF"/>
</dbReference>
<protein>
    <submittedName>
        <fullName evidence="1">Sulfurtransferase-like selenium metabolism protein YedF</fullName>
    </submittedName>
</protein>
<dbReference type="Gene3D" id="3.30.110.40">
    <property type="entry name" value="TusA-like domain"/>
    <property type="match status" value="1"/>
</dbReference>
<evidence type="ECO:0000313" key="2">
    <source>
        <dbReference type="Proteomes" id="UP000257045"/>
    </source>
</evidence>
<dbReference type="EMBL" id="NXLV01000002">
    <property type="protein sequence ID" value="RDU71846.1"/>
    <property type="molecule type" value="Genomic_DNA"/>
</dbReference>
<accession>A0A3D8J3N8</accession>